<evidence type="ECO:0000313" key="3">
    <source>
        <dbReference type="EMBL" id="CUH62746.1"/>
    </source>
</evidence>
<keyword evidence="2" id="KW-0812">Transmembrane</keyword>
<gene>
    <name evidence="3" type="ORF">TL5118_00162</name>
    <name evidence="4" type="ORF">TL5120_03324</name>
</gene>
<evidence type="ECO:0000256" key="2">
    <source>
        <dbReference type="SAM" id="Phobius"/>
    </source>
</evidence>
<feature type="compositionally biased region" description="Polar residues" evidence="1">
    <location>
        <begin position="8"/>
        <end position="20"/>
    </location>
</feature>
<dbReference type="AlphaFoldDB" id="A0A0N7LU79"/>
<dbReference type="EMBL" id="CYSC01000041">
    <property type="protein sequence ID" value="CUH73514.1"/>
    <property type="molecule type" value="Genomic_DNA"/>
</dbReference>
<dbReference type="Proteomes" id="UP000051887">
    <property type="component" value="Unassembled WGS sequence"/>
</dbReference>
<evidence type="ECO:0000313" key="4">
    <source>
        <dbReference type="EMBL" id="CUH73514.1"/>
    </source>
</evidence>
<feature type="transmembrane region" description="Helical" evidence="2">
    <location>
        <begin position="159"/>
        <end position="178"/>
    </location>
</feature>
<feature type="region of interest" description="Disordered" evidence="1">
    <location>
        <begin position="1"/>
        <end position="20"/>
    </location>
</feature>
<feature type="transmembrane region" description="Helical" evidence="2">
    <location>
        <begin position="95"/>
        <end position="116"/>
    </location>
</feature>
<keyword evidence="5" id="KW-1185">Reference proteome</keyword>
<name>A0A0N7LU79_9RHOB</name>
<dbReference type="Proteomes" id="UP000051086">
    <property type="component" value="Unassembled WGS sequence"/>
</dbReference>
<evidence type="ECO:0000313" key="6">
    <source>
        <dbReference type="Proteomes" id="UP000051887"/>
    </source>
</evidence>
<keyword evidence="2" id="KW-1133">Transmembrane helix</keyword>
<reference evidence="4 6" key="1">
    <citation type="submission" date="2015-09" db="EMBL/GenBank/DDBJ databases">
        <authorList>
            <consortium name="Swine Surveillance"/>
        </authorList>
    </citation>
    <scope>NUCLEOTIDE SEQUENCE [LARGE SCALE GENOMIC DNA]</scope>
    <source>
        <strain evidence="4 6">5120</strain>
    </source>
</reference>
<feature type="transmembrane region" description="Helical" evidence="2">
    <location>
        <begin position="63"/>
        <end position="83"/>
    </location>
</feature>
<reference evidence="3 5" key="2">
    <citation type="submission" date="2015-09" db="EMBL/GenBank/DDBJ databases">
        <authorList>
            <person name="Rodrigo-Torres L."/>
            <person name="Arahal D.R."/>
        </authorList>
    </citation>
    <scope>NUCLEOTIDE SEQUENCE [LARGE SCALE GENOMIC DNA]</scope>
    <source>
        <strain evidence="3 5">CECT 5118</strain>
    </source>
</reference>
<accession>A0A0N7LU79</accession>
<organism evidence="4 6">
    <name type="scientific">Thalassovita autumnalis</name>
    <dbReference type="NCBI Taxonomy" id="2072972"/>
    <lineage>
        <taxon>Bacteria</taxon>
        <taxon>Pseudomonadati</taxon>
        <taxon>Pseudomonadota</taxon>
        <taxon>Alphaproteobacteria</taxon>
        <taxon>Rhodobacterales</taxon>
        <taxon>Roseobacteraceae</taxon>
        <taxon>Thalassovita</taxon>
    </lineage>
</organism>
<evidence type="ECO:0000313" key="5">
    <source>
        <dbReference type="Proteomes" id="UP000051086"/>
    </source>
</evidence>
<keyword evidence="2" id="KW-0472">Membrane</keyword>
<sequence>MGRKPATKCNTQTLGSQGDQQKNQWVQRDWHRRCIFRRNAIPLSTQWVLMTKRFDVSLEISKLLILLCSAKLVGVSALTRAILHNGGHPLVTTALVVLYTALALSIFAGILHLGAITRLVETSEHRQHVADAADAAQPWEFVSLGEGTAARHSALAQKAMFLVAILALILALLVDRNLGGHPTGTSQMAAFASDL</sequence>
<proteinExistence type="predicted"/>
<dbReference type="EMBL" id="CYSB01000004">
    <property type="protein sequence ID" value="CUH62746.1"/>
    <property type="molecule type" value="Genomic_DNA"/>
</dbReference>
<evidence type="ECO:0000256" key="1">
    <source>
        <dbReference type="SAM" id="MobiDB-lite"/>
    </source>
</evidence>
<protein>
    <submittedName>
        <fullName evidence="4">Uncharacterized protein</fullName>
    </submittedName>
</protein>